<dbReference type="EMBL" id="BAVS01000052">
    <property type="protein sequence ID" value="GAE95356.1"/>
    <property type="molecule type" value="Genomic_DNA"/>
</dbReference>
<dbReference type="Proteomes" id="UP000019102">
    <property type="component" value="Unassembled WGS sequence"/>
</dbReference>
<reference evidence="1 2" key="1">
    <citation type="journal article" date="2014" name="Genome Announc.">
        <title>Draft Genome Sequence of the Boron-Tolerant and Moderately Halotolerant Bacterium Gracilibacillus boraciitolerans JCM 21714T.</title>
        <authorList>
            <person name="Ahmed I."/>
            <person name="Oshima K."/>
            <person name="Suda W."/>
            <person name="Kitamura K."/>
            <person name="Iida T."/>
            <person name="Ohmori Y."/>
            <person name="Fujiwara T."/>
            <person name="Hattori M."/>
            <person name="Ohkuma M."/>
        </authorList>
    </citation>
    <scope>NUCLEOTIDE SEQUENCE [LARGE SCALE GENOMIC DNA]</scope>
    <source>
        <strain evidence="1 2">JCM 21714</strain>
    </source>
</reference>
<evidence type="ECO:0000313" key="1">
    <source>
        <dbReference type="EMBL" id="GAE95356.1"/>
    </source>
</evidence>
<accession>W4VQ92</accession>
<name>W4VQ92_9BACI</name>
<organism evidence="1 2">
    <name type="scientific">Gracilibacillus boraciitolerans JCM 21714</name>
    <dbReference type="NCBI Taxonomy" id="1298598"/>
    <lineage>
        <taxon>Bacteria</taxon>
        <taxon>Bacillati</taxon>
        <taxon>Bacillota</taxon>
        <taxon>Bacilli</taxon>
        <taxon>Bacillales</taxon>
        <taxon>Bacillaceae</taxon>
        <taxon>Gracilibacillus</taxon>
    </lineage>
</organism>
<dbReference type="AlphaFoldDB" id="W4VQ92"/>
<protein>
    <recommendedName>
        <fullName evidence="3">Core-binding (CB) domain-containing protein</fullName>
    </recommendedName>
</protein>
<proteinExistence type="predicted"/>
<comment type="caution">
    <text evidence="1">The sequence shown here is derived from an EMBL/GenBank/DDBJ whole genome shotgun (WGS) entry which is preliminary data.</text>
</comment>
<evidence type="ECO:0000313" key="2">
    <source>
        <dbReference type="Proteomes" id="UP000019102"/>
    </source>
</evidence>
<sequence>MCNEMQIVNFEKHLVKNGYSNLVIGQYIRKAKEFLKYKDTYSVQWTDYEELKQVISKYLKNTPLSAQKSTIQAALHAYYSQVLFYV</sequence>
<keyword evidence="2" id="KW-1185">Reference proteome</keyword>
<dbReference type="RefSeq" id="WP_035726219.1">
    <property type="nucleotide sequence ID" value="NZ_BAVS01000052.1"/>
</dbReference>
<evidence type="ECO:0008006" key="3">
    <source>
        <dbReference type="Google" id="ProtNLM"/>
    </source>
</evidence>
<gene>
    <name evidence="1" type="ORF">JCM21714_4583</name>
</gene>